<dbReference type="GO" id="GO:0005730">
    <property type="term" value="C:nucleolus"/>
    <property type="evidence" value="ECO:0007669"/>
    <property type="project" value="EnsemblFungi"/>
</dbReference>
<feature type="compositionally biased region" description="Acidic residues" evidence="13">
    <location>
        <begin position="284"/>
        <end position="295"/>
    </location>
</feature>
<dbReference type="GO" id="GO:0010947">
    <property type="term" value="P:negative regulation of meiotic joint molecule formation"/>
    <property type="evidence" value="ECO:0007669"/>
    <property type="project" value="EnsemblFungi"/>
</dbReference>
<dbReference type="GO" id="GO:0006265">
    <property type="term" value="P:DNA topological change"/>
    <property type="evidence" value="ECO:0007669"/>
    <property type="project" value="EnsemblFungi"/>
</dbReference>
<dbReference type="InterPro" id="IPR004589">
    <property type="entry name" value="DNA_helicase_ATP-dep_RecQ"/>
</dbReference>
<comment type="similarity">
    <text evidence="2">Belongs to the helicase family. RecQ subfamily.</text>
</comment>
<dbReference type="FunFam" id="3.40.50.300:FF:000296">
    <property type="entry name" value="ATP-dependent DNA helicase RecQ"/>
    <property type="match status" value="1"/>
</dbReference>
<dbReference type="Pfam" id="PF09382">
    <property type="entry name" value="RQC"/>
    <property type="match status" value="1"/>
</dbReference>
<dbReference type="GO" id="GO:0031422">
    <property type="term" value="C:RecQ family helicase-topoisomerase III complex"/>
    <property type="evidence" value="ECO:0007669"/>
    <property type="project" value="EnsemblFungi"/>
</dbReference>
<reference evidence="16 17" key="1">
    <citation type="journal article" date="2011" name="Proc. Natl. Acad. Sci. U.S.A.">
        <title>Evolutionary erosion of yeast sex chromosomes by mating-type switching accidents.</title>
        <authorList>
            <person name="Gordon J.L."/>
            <person name="Armisen D."/>
            <person name="Proux-Wera E."/>
            <person name="Oheigeartaigh S.S."/>
            <person name="Byrne K.P."/>
            <person name="Wolfe K.H."/>
        </authorList>
    </citation>
    <scope>NUCLEOTIDE SEQUENCE [LARGE SCALE GENOMIC DNA]</scope>
    <source>
        <strain evidence="17">ATCC MYA-139 / BCRC 22969 / CBS 8797 / CCRC 22969 / KCTC 17520 / NBRC 10181 / NCYC 3082</strain>
    </source>
</reference>
<dbReference type="InterPro" id="IPR022758">
    <property type="entry name" value="Helicase_Sgs1"/>
</dbReference>
<dbReference type="GO" id="GO:0044818">
    <property type="term" value="P:mitotic G2/M transition checkpoint"/>
    <property type="evidence" value="ECO:0007669"/>
    <property type="project" value="EnsemblFungi"/>
</dbReference>
<feature type="region of interest" description="Disordered" evidence="13">
    <location>
        <begin position="1137"/>
        <end position="1176"/>
    </location>
</feature>
<dbReference type="SUPFAM" id="SSF47819">
    <property type="entry name" value="HRDC-like"/>
    <property type="match status" value="1"/>
</dbReference>
<evidence type="ECO:0000256" key="3">
    <source>
        <dbReference type="ARBA" id="ARBA00022741"/>
    </source>
</evidence>
<evidence type="ECO:0000256" key="11">
    <source>
        <dbReference type="ARBA" id="ARBA00034808"/>
    </source>
</evidence>
<dbReference type="Pfam" id="PF00271">
    <property type="entry name" value="Helicase_C"/>
    <property type="match status" value="1"/>
</dbReference>
<dbReference type="Pfam" id="PF11408">
    <property type="entry name" value="Helicase_Sgs1"/>
    <property type="match status" value="1"/>
</dbReference>
<feature type="domain" description="Helicase ATP-binding" evidence="14">
    <location>
        <begin position="630"/>
        <end position="807"/>
    </location>
</feature>
<keyword evidence="4" id="KW-0378">Hydrolase</keyword>
<feature type="compositionally biased region" description="Polar residues" evidence="13">
    <location>
        <begin position="303"/>
        <end position="316"/>
    </location>
</feature>
<dbReference type="SUPFAM" id="SSF46785">
    <property type="entry name" value="Winged helix' DNA-binding domain"/>
    <property type="match status" value="1"/>
</dbReference>
<evidence type="ECO:0000256" key="13">
    <source>
        <dbReference type="SAM" id="MobiDB-lite"/>
    </source>
</evidence>
<dbReference type="GO" id="GO:0016787">
    <property type="term" value="F:hydrolase activity"/>
    <property type="evidence" value="ECO:0007669"/>
    <property type="project" value="UniProtKB-KW"/>
</dbReference>
<keyword evidence="8" id="KW-0413">Isomerase</keyword>
<evidence type="ECO:0000313" key="17">
    <source>
        <dbReference type="Proteomes" id="UP000006310"/>
    </source>
</evidence>
<evidence type="ECO:0000256" key="8">
    <source>
        <dbReference type="ARBA" id="ARBA00023235"/>
    </source>
</evidence>
<dbReference type="CDD" id="cd17920">
    <property type="entry name" value="DEXHc_RecQ"/>
    <property type="match status" value="1"/>
</dbReference>
<dbReference type="EMBL" id="HE978319">
    <property type="protein sequence ID" value="CCK70832.1"/>
    <property type="molecule type" value="Genomic_DNA"/>
</dbReference>
<dbReference type="HOGENOM" id="CLU_001103_22_1_1"/>
<dbReference type="InterPro" id="IPR010997">
    <property type="entry name" value="HRDC-like_sf"/>
</dbReference>
<keyword evidence="5" id="KW-0347">Helicase</keyword>
<dbReference type="GO" id="GO:0000722">
    <property type="term" value="P:telomere maintenance via recombination"/>
    <property type="evidence" value="ECO:0007669"/>
    <property type="project" value="EnsemblFungi"/>
</dbReference>
<dbReference type="PROSITE" id="PS51192">
    <property type="entry name" value="HELICASE_ATP_BIND_1"/>
    <property type="match status" value="1"/>
</dbReference>
<dbReference type="PANTHER" id="PTHR13710:SF153">
    <property type="entry name" value="RECQ-LIKE DNA HELICASE BLM"/>
    <property type="match status" value="1"/>
</dbReference>
<keyword evidence="7" id="KW-0238">DNA-binding</keyword>
<dbReference type="EC" id="5.6.2.4" evidence="11"/>
<dbReference type="Gene3D" id="3.40.50.300">
    <property type="entry name" value="P-loop containing nucleotide triphosphate hydrolases"/>
    <property type="match status" value="2"/>
</dbReference>
<dbReference type="InterPro" id="IPR001650">
    <property type="entry name" value="Helicase_C-like"/>
</dbReference>
<dbReference type="GO" id="GO:0043138">
    <property type="term" value="F:3'-5' DNA helicase activity"/>
    <property type="evidence" value="ECO:0007669"/>
    <property type="project" value="UniProtKB-EC"/>
</dbReference>
<evidence type="ECO:0000256" key="2">
    <source>
        <dbReference type="ARBA" id="ARBA00005446"/>
    </source>
</evidence>
<dbReference type="GeneID" id="34526547"/>
<feature type="compositionally biased region" description="Acidic residues" evidence="13">
    <location>
        <begin position="361"/>
        <end position="374"/>
    </location>
</feature>
<dbReference type="Proteomes" id="UP000006310">
    <property type="component" value="Chromosome 6"/>
</dbReference>
<dbReference type="GO" id="GO:0044547">
    <property type="term" value="F:DNA topoisomerase binding"/>
    <property type="evidence" value="ECO:0007669"/>
    <property type="project" value="EnsemblFungi"/>
</dbReference>
<dbReference type="GO" id="GO:0031573">
    <property type="term" value="P:mitotic intra-S DNA damage checkpoint signaling"/>
    <property type="evidence" value="ECO:0007669"/>
    <property type="project" value="EnsemblFungi"/>
</dbReference>
<dbReference type="GO" id="GO:0010520">
    <property type="term" value="P:regulation of reciprocal meiotic recombination"/>
    <property type="evidence" value="ECO:0007669"/>
    <property type="project" value="EnsemblFungi"/>
</dbReference>
<evidence type="ECO:0000313" key="16">
    <source>
        <dbReference type="EMBL" id="CCK70832.1"/>
    </source>
</evidence>
<accession>J7RZZ5</accession>
<proteinExistence type="inferred from homology"/>
<dbReference type="eggNOG" id="KOG0351">
    <property type="taxonomic scope" value="Eukaryota"/>
</dbReference>
<gene>
    <name evidence="16" type="primary">KNAG0F01640</name>
    <name evidence="16" type="ordered locus">KNAG_0F01640</name>
</gene>
<dbReference type="GO" id="GO:0005737">
    <property type="term" value="C:cytoplasm"/>
    <property type="evidence" value="ECO:0007669"/>
    <property type="project" value="TreeGrafter"/>
</dbReference>
<keyword evidence="17" id="KW-1185">Reference proteome</keyword>
<feature type="compositionally biased region" description="Basic and acidic residues" evidence="13">
    <location>
        <begin position="378"/>
        <end position="394"/>
    </location>
</feature>
<feature type="domain" description="Helicase C-terminal" evidence="15">
    <location>
        <begin position="829"/>
        <end position="978"/>
    </location>
</feature>
<dbReference type="CDD" id="cd18794">
    <property type="entry name" value="SF2_C_RecQ"/>
    <property type="match status" value="1"/>
</dbReference>
<comment type="catalytic activity">
    <reaction evidence="10">
        <text>Couples ATP hydrolysis with the unwinding of duplex DNA by translocating in the 3'-5' direction.</text>
        <dbReference type="EC" id="5.6.2.4"/>
    </reaction>
</comment>
<dbReference type="InterPro" id="IPR032284">
    <property type="entry name" value="RecQ_Zn-bd"/>
</dbReference>
<dbReference type="GO" id="GO:0009378">
    <property type="term" value="F:four-way junction helicase activity"/>
    <property type="evidence" value="ECO:0007669"/>
    <property type="project" value="TreeGrafter"/>
</dbReference>
<dbReference type="OrthoDB" id="10261556at2759"/>
<keyword evidence="12" id="KW-0175">Coiled coil</keyword>
<dbReference type="Gene3D" id="1.10.10.10">
    <property type="entry name" value="Winged helix-like DNA-binding domain superfamily/Winged helix DNA-binding domain"/>
    <property type="match status" value="1"/>
</dbReference>
<dbReference type="Pfam" id="PF00270">
    <property type="entry name" value="DEAD"/>
    <property type="match status" value="1"/>
</dbReference>
<dbReference type="GO" id="GO:0000706">
    <property type="term" value="P:meiotic DNA double-strand break processing"/>
    <property type="evidence" value="ECO:0007669"/>
    <property type="project" value="EnsemblFungi"/>
</dbReference>
<evidence type="ECO:0000256" key="5">
    <source>
        <dbReference type="ARBA" id="ARBA00022806"/>
    </source>
</evidence>
<feature type="compositionally biased region" description="Low complexity" evidence="13">
    <location>
        <begin position="1163"/>
        <end position="1176"/>
    </location>
</feature>
<keyword evidence="3" id="KW-0547">Nucleotide-binding</keyword>
<evidence type="ECO:0000256" key="7">
    <source>
        <dbReference type="ARBA" id="ARBA00023125"/>
    </source>
</evidence>
<keyword evidence="6" id="KW-0067">ATP-binding</keyword>
<dbReference type="OMA" id="LCHKNCD"/>
<name>J7RZZ5_HUIN7</name>
<dbReference type="RefSeq" id="XP_022465078.1">
    <property type="nucleotide sequence ID" value="XM_022608599.1"/>
</dbReference>
<dbReference type="SUPFAM" id="SSF52540">
    <property type="entry name" value="P-loop containing nucleoside triphosphate hydrolases"/>
    <property type="match status" value="1"/>
</dbReference>
<evidence type="ECO:0000256" key="6">
    <source>
        <dbReference type="ARBA" id="ARBA00022840"/>
    </source>
</evidence>
<dbReference type="SMART" id="SM00490">
    <property type="entry name" value="HELICc"/>
    <property type="match status" value="1"/>
</dbReference>
<dbReference type="InterPro" id="IPR002464">
    <property type="entry name" value="DNA/RNA_helicase_DEAH_CS"/>
</dbReference>
<dbReference type="STRING" id="1071383.J7RZZ5"/>
<dbReference type="PROSITE" id="PS00690">
    <property type="entry name" value="DEAH_ATP_HELICASE"/>
    <property type="match status" value="1"/>
</dbReference>
<dbReference type="InterPro" id="IPR036388">
    <property type="entry name" value="WH-like_DNA-bd_sf"/>
</dbReference>
<keyword evidence="9" id="KW-0539">Nucleus</keyword>
<dbReference type="GO" id="GO:0000724">
    <property type="term" value="P:double-strand break repair via homologous recombination"/>
    <property type="evidence" value="ECO:0007669"/>
    <property type="project" value="EnsemblFungi"/>
</dbReference>
<dbReference type="GO" id="GO:0003677">
    <property type="term" value="F:DNA binding"/>
    <property type="evidence" value="ECO:0007669"/>
    <property type="project" value="UniProtKB-KW"/>
</dbReference>
<dbReference type="SMART" id="SM00956">
    <property type="entry name" value="RQC"/>
    <property type="match status" value="1"/>
</dbReference>
<evidence type="ECO:0000259" key="14">
    <source>
        <dbReference type="PROSITE" id="PS51192"/>
    </source>
</evidence>
<dbReference type="GO" id="GO:0031860">
    <property type="term" value="P:telomeric 3' overhang formation"/>
    <property type="evidence" value="ECO:0007669"/>
    <property type="project" value="EnsemblFungi"/>
</dbReference>
<dbReference type="InterPro" id="IPR044876">
    <property type="entry name" value="HRDC_dom_sf"/>
</dbReference>
<reference evidence="17" key="2">
    <citation type="submission" date="2012-08" db="EMBL/GenBank/DDBJ databases">
        <title>Genome sequence of Kazachstania naganishii.</title>
        <authorList>
            <person name="Gordon J.L."/>
            <person name="Armisen D."/>
            <person name="Proux-Wera E."/>
            <person name="OhEigeartaigh S.S."/>
            <person name="Byrne K.P."/>
            <person name="Wolfe K.H."/>
        </authorList>
    </citation>
    <scope>NUCLEOTIDE SEQUENCE [LARGE SCALE GENOMIC DNA]</scope>
    <source>
        <strain evidence="17">ATCC MYA-139 / BCRC 22969 / CBS 8797 / CCRC 22969 / KCTC 17520 / NBRC 10181 / NCYC 3082</strain>
    </source>
</reference>
<dbReference type="PROSITE" id="PS51194">
    <property type="entry name" value="HELICASE_CTER"/>
    <property type="match status" value="1"/>
</dbReference>
<dbReference type="SMART" id="SM00487">
    <property type="entry name" value="DEXDc"/>
    <property type="match status" value="1"/>
</dbReference>
<dbReference type="InterPro" id="IPR011545">
    <property type="entry name" value="DEAD/DEAH_box_helicase_dom"/>
</dbReference>
<evidence type="ECO:0000256" key="1">
    <source>
        <dbReference type="ARBA" id="ARBA00004123"/>
    </source>
</evidence>
<dbReference type="Pfam" id="PF16124">
    <property type="entry name" value="RecQ_Zn_bind"/>
    <property type="match status" value="1"/>
</dbReference>
<dbReference type="FunFam" id="3.40.50.300:FF:000340">
    <property type="entry name" value="Bloom syndrome, RecQ helicase"/>
    <property type="match status" value="1"/>
</dbReference>
<dbReference type="GO" id="GO:0045132">
    <property type="term" value="P:meiotic chromosome segregation"/>
    <property type="evidence" value="ECO:0007669"/>
    <property type="project" value="EnsemblFungi"/>
</dbReference>
<organism evidence="16 17">
    <name type="scientific">Huiozyma naganishii (strain ATCC MYA-139 / BCRC 22969 / CBS 8797 / KCTC 17520 / NBRC 10181 / NCYC 3082 / Yp74L-3)</name>
    <name type="common">Yeast</name>
    <name type="synonym">Kazachstania naganishii</name>
    <dbReference type="NCBI Taxonomy" id="1071383"/>
    <lineage>
        <taxon>Eukaryota</taxon>
        <taxon>Fungi</taxon>
        <taxon>Dikarya</taxon>
        <taxon>Ascomycota</taxon>
        <taxon>Saccharomycotina</taxon>
        <taxon>Saccharomycetes</taxon>
        <taxon>Saccharomycetales</taxon>
        <taxon>Saccharomycetaceae</taxon>
        <taxon>Huiozyma</taxon>
    </lineage>
</organism>
<dbReference type="GO" id="GO:0005524">
    <property type="term" value="F:ATP binding"/>
    <property type="evidence" value="ECO:0007669"/>
    <property type="project" value="UniProtKB-KW"/>
</dbReference>
<dbReference type="KEGG" id="kng:KNAG_0F01640"/>
<dbReference type="Gene3D" id="1.10.150.80">
    <property type="entry name" value="HRDC domain"/>
    <property type="match status" value="1"/>
</dbReference>
<comment type="subcellular location">
    <subcellularLocation>
        <location evidence="1">Nucleus</location>
    </subcellularLocation>
</comment>
<dbReference type="InterPro" id="IPR036390">
    <property type="entry name" value="WH_DNA-bd_sf"/>
</dbReference>
<feature type="compositionally biased region" description="Polar residues" evidence="13">
    <location>
        <begin position="248"/>
        <end position="281"/>
    </location>
</feature>
<feature type="region of interest" description="Disordered" evidence="13">
    <location>
        <begin position="353"/>
        <end position="394"/>
    </location>
</feature>
<dbReference type="InterPro" id="IPR018982">
    <property type="entry name" value="RQC_domain"/>
</dbReference>
<feature type="coiled-coil region" evidence="12">
    <location>
        <begin position="197"/>
        <end position="224"/>
    </location>
</feature>
<evidence type="ECO:0000256" key="10">
    <source>
        <dbReference type="ARBA" id="ARBA00034617"/>
    </source>
</evidence>
<dbReference type="GO" id="GO:0006260">
    <property type="term" value="P:DNA replication"/>
    <property type="evidence" value="ECO:0007669"/>
    <property type="project" value="EnsemblFungi"/>
</dbReference>
<dbReference type="InterPro" id="IPR014001">
    <property type="entry name" value="Helicase_ATP-bd"/>
</dbReference>
<evidence type="ECO:0000256" key="4">
    <source>
        <dbReference type="ARBA" id="ARBA00022801"/>
    </source>
</evidence>
<dbReference type="PANTHER" id="PTHR13710">
    <property type="entry name" value="DNA HELICASE RECQ FAMILY MEMBER"/>
    <property type="match status" value="1"/>
</dbReference>
<feature type="region of interest" description="Disordered" evidence="13">
    <location>
        <begin position="248"/>
        <end position="316"/>
    </location>
</feature>
<sequence length="1373" mass="155926">MVSKPSHNLRREHKWLKETRTIEEDKQFVLQLINKQYTNKRVQQHATYQPAKTTGVSAVTEVQPPVLQNSIYSAPANHEKVTNNNPIIANKPAFNDTTRVDFNPNIKIPDSMLLSHTENGAGKQRPPLISRPQNLIVRKPAATLDLRDQIIAIQASLVVQLRAQSNIITKRCTILESTSLSEDAKKSEISQKIDPILKAVQSKLTKLETDLTELLVKYESLKEEATSFPIDGDKNSSEPIVESYSKTTSGSVAISPTQNNIPQNNLAKSQQSDAKNSSTIIQLLDDDEDGMEEDSSSLFQPDIQVTPSSDPEVNMSTQTRAPIARRSLRERIDVNYKIPEMVDPFDYKLGRLDKPSTQVDHDDDTMEAEDDEGSDYMSTRDEDNMGGNDLRDSDIDFVVNDDGSDGITNEDENYSTQIAAREKENFEIIVSSPEEEDGHCVEAIDLLQENEGEEVEYNPQSSQHFGAQKYQPVANDTINPATNTTEMSHSDLELIADDIEQDIEDDDDEFLDSELEKFDEERENKTQKINMLELDNDLKIISERKLDKNETAMAFDSLPLIKKEHGDSETKDDFDDLSLFDDLELENYANKNSTPQANPGGKYPWSGELSNKLHEVFKLPGFRSNQEEAINATLEGKDVFVLMPTGGGKSLCYQLPAVVRSGKTRGTTIVISPLISLMQDQVEHLLARNIKACMFSSRGTAEERRQTFNLFIHGLLDLIYISPEMISASEQCKKAIRKLHEDGNLARVVIDEAHCVSNWGHDFRPDYKELKIFKREFPDIPMMALTATASEQVRMDIIHNLELKNPVFLKQSFNRTNLFYEVKKKSKNTIYEICDEIKRKFRNQTGIIYCHSKNSCEQTATQLQRNRIKCAYYHAGLEPEERFKIQKSWQTDEIQVICATVAFGMGIDKPDVRFVYHFTIPRTLEGYYQETGRAGRDGKYSYCTTYFSFRDIRNMQTMIQKDENLDRENKEKHLAKLQQVLGYCDNMTDCRRKLVLSYFNEDFDAALCHKNCDNCKNRQSSQTEERDMTEISRHIGELMESLNGSRVTLIQCQDIFKGSRSSKVIQGGYDKLSHYGYGRNMSKSDVERIFFHLITIRVLREYSVMNNRGFPLTYVQKGSNFSKLMSNKLTVKMQFVSPPTSRPQTANKSHSHDRAPTSSAAHSPPMNANLNNNSNVPSFISAKQHLRSFTYSGETPQNRQHVKPIALNNDRSVSHSTQQLSDLTDAYNKLKEVSLSLGHRTNPPTVNFLPDSLLRKIARCLPVTEEEFSSFPELRRQDHKKFKYIRPTIMELRKRRMAMELASVDNSSLVLSHCSTLPDVNTSGFAATGSRSKFFGADNEGPNNETAIQNVLQSIVGSNSNNFSSTTSYDKRR</sequence>
<evidence type="ECO:0000256" key="12">
    <source>
        <dbReference type="SAM" id="Coils"/>
    </source>
</evidence>
<dbReference type="NCBIfam" id="TIGR00614">
    <property type="entry name" value="recQ_fam"/>
    <property type="match status" value="1"/>
</dbReference>
<dbReference type="GO" id="GO:0007534">
    <property type="term" value="P:gene conversion at mating-type locus"/>
    <property type="evidence" value="ECO:0007669"/>
    <property type="project" value="EnsemblFungi"/>
</dbReference>
<dbReference type="InterPro" id="IPR027417">
    <property type="entry name" value="P-loop_NTPase"/>
</dbReference>
<feature type="compositionally biased region" description="Polar residues" evidence="13">
    <location>
        <begin position="1137"/>
        <end position="1148"/>
    </location>
</feature>
<protein>
    <recommendedName>
        <fullName evidence="11">DNA 3'-5' helicase</fullName>
        <ecNumber evidence="11">5.6.2.4</ecNumber>
    </recommendedName>
</protein>
<dbReference type="GO" id="GO:0000070">
    <property type="term" value="P:mitotic sister chromatid segregation"/>
    <property type="evidence" value="ECO:0007669"/>
    <property type="project" value="EnsemblFungi"/>
</dbReference>
<evidence type="ECO:0000259" key="15">
    <source>
        <dbReference type="PROSITE" id="PS51194"/>
    </source>
</evidence>
<evidence type="ECO:0000256" key="9">
    <source>
        <dbReference type="ARBA" id="ARBA00023242"/>
    </source>
</evidence>